<reference evidence="1" key="1">
    <citation type="submission" date="2021-02" db="EMBL/GenBank/DDBJ databases">
        <authorList>
            <person name="Dougan E. K."/>
            <person name="Rhodes N."/>
            <person name="Thang M."/>
            <person name="Chan C."/>
        </authorList>
    </citation>
    <scope>NUCLEOTIDE SEQUENCE</scope>
</reference>
<dbReference type="EMBL" id="CAJNNW010002021">
    <property type="protein sequence ID" value="CAE8642623.1"/>
    <property type="molecule type" value="Genomic_DNA"/>
</dbReference>
<sequence length="143" mass="16088">MPRYGKRGPRATNLQAITEDAVEVQSLPSEGFAAGDIGDGEDSWETGSVSSKFGDLFEAYSGRRVPLGVLDNELRELHEQSGISWNKFRLVIKSRGICLTNCQEYGSPWALAEQLRMNKKLIMSKQRAKAYRHVKACMIQVYF</sequence>
<name>A0A813HWT8_POLGL</name>
<dbReference type="Proteomes" id="UP000626109">
    <property type="component" value="Unassembled WGS sequence"/>
</dbReference>
<organism evidence="1 2">
    <name type="scientific">Polarella glacialis</name>
    <name type="common">Dinoflagellate</name>
    <dbReference type="NCBI Taxonomy" id="89957"/>
    <lineage>
        <taxon>Eukaryota</taxon>
        <taxon>Sar</taxon>
        <taxon>Alveolata</taxon>
        <taxon>Dinophyceae</taxon>
        <taxon>Suessiales</taxon>
        <taxon>Suessiaceae</taxon>
        <taxon>Polarella</taxon>
    </lineage>
</organism>
<accession>A0A813HWT8</accession>
<comment type="caution">
    <text evidence="1">The sequence shown here is derived from an EMBL/GenBank/DDBJ whole genome shotgun (WGS) entry which is preliminary data.</text>
</comment>
<evidence type="ECO:0000313" key="2">
    <source>
        <dbReference type="Proteomes" id="UP000626109"/>
    </source>
</evidence>
<dbReference type="AlphaFoldDB" id="A0A813HWT8"/>
<proteinExistence type="predicted"/>
<protein>
    <submittedName>
        <fullName evidence="1">Uncharacterized protein</fullName>
    </submittedName>
</protein>
<gene>
    <name evidence="1" type="ORF">PGLA2088_LOCUS2482</name>
</gene>
<evidence type="ECO:0000313" key="1">
    <source>
        <dbReference type="EMBL" id="CAE8642623.1"/>
    </source>
</evidence>